<dbReference type="Gene3D" id="1.20.272.10">
    <property type="match status" value="1"/>
</dbReference>
<name>A0A481ZE25_9VIRU</name>
<dbReference type="EMBL" id="MK500607">
    <property type="protein sequence ID" value="QBK93896.1"/>
    <property type="molecule type" value="Genomic_DNA"/>
</dbReference>
<dbReference type="SUPFAM" id="SSF48019">
    <property type="entry name" value="post-AAA+ oligomerization domain-like"/>
    <property type="match status" value="1"/>
</dbReference>
<protein>
    <submittedName>
        <fullName evidence="1">Uncharacterized protein</fullName>
    </submittedName>
</protein>
<sequence length="360" mass="41729">MEGTNTKVLRYPLPEVDEKFDSLKQGKRSIFSLKTLHGFEFSEASSSLQKSIRRGHWKDALQWAIEMSQVPVQGRSNLFNRLYIISVEDVGPADPKQFLIIDALHKLYLEDKENSLYAATGAVSLAKAKKSRANDWAVHVYRFSQNEVKDENVEDLIDEFVGNFFHKKLWETLYFAMKLMATSDKLKVKGIRVTVPIKVGIVKVQKRLGEIIESDNKKEYMNLVLKRAIDRTTGPSKNKKNPCRGGEGILFFIHFMHIWMFDVEYENEVNRAPDKSLIPLIDDVMKGNILGVPDYALDIHTRRGKKMGRSLDHFIKEGSFLNDENERWKPYSDFCLSKLMERKNGKEMRKSYDDEFDLDF</sequence>
<reference evidence="1" key="1">
    <citation type="journal article" date="2019" name="MBio">
        <title>Virus Genomes from Deep Sea Sediments Expand the Ocean Megavirome and Support Independent Origins of Viral Gigantism.</title>
        <authorList>
            <person name="Backstrom D."/>
            <person name="Yutin N."/>
            <person name="Jorgensen S.L."/>
            <person name="Dharamshi J."/>
            <person name="Homa F."/>
            <person name="Zaremba-Niedwiedzka K."/>
            <person name="Spang A."/>
            <person name="Wolf Y.I."/>
            <person name="Koonin E.V."/>
            <person name="Ettema T.J."/>
        </authorList>
    </citation>
    <scope>NUCLEOTIDE SEQUENCE</scope>
</reference>
<proteinExistence type="predicted"/>
<gene>
    <name evidence="1" type="ORF">LCPAC406_02100</name>
</gene>
<dbReference type="InterPro" id="IPR008921">
    <property type="entry name" value="DNA_pol3_clamp-load_cplx_C"/>
</dbReference>
<dbReference type="GO" id="GO:0006260">
    <property type="term" value="P:DNA replication"/>
    <property type="evidence" value="ECO:0007669"/>
    <property type="project" value="InterPro"/>
</dbReference>
<evidence type="ECO:0000313" key="1">
    <source>
        <dbReference type="EMBL" id="QBK93896.1"/>
    </source>
</evidence>
<dbReference type="GO" id="GO:0003677">
    <property type="term" value="F:DNA binding"/>
    <property type="evidence" value="ECO:0007669"/>
    <property type="project" value="InterPro"/>
</dbReference>
<organism evidence="1">
    <name type="scientific">Pithovirus LCPAC406</name>
    <dbReference type="NCBI Taxonomy" id="2506599"/>
    <lineage>
        <taxon>Viruses</taxon>
        <taxon>Pithoviruses</taxon>
    </lineage>
</organism>
<accession>A0A481ZE25</accession>